<dbReference type="InParanoid" id="A0A165PAX8"/>
<feature type="compositionally biased region" description="Low complexity" evidence="1">
    <location>
        <begin position="377"/>
        <end position="389"/>
    </location>
</feature>
<feature type="region of interest" description="Disordered" evidence="1">
    <location>
        <begin position="276"/>
        <end position="331"/>
    </location>
</feature>
<feature type="region of interest" description="Disordered" evidence="1">
    <location>
        <begin position="363"/>
        <end position="400"/>
    </location>
</feature>
<keyword evidence="2" id="KW-0812">Transmembrane</keyword>
<dbReference type="AlphaFoldDB" id="A0A165PAX8"/>
<evidence type="ECO:0000256" key="2">
    <source>
        <dbReference type="SAM" id="Phobius"/>
    </source>
</evidence>
<keyword evidence="2" id="KW-0472">Membrane</keyword>
<feature type="compositionally biased region" description="Pro residues" evidence="1">
    <location>
        <begin position="367"/>
        <end position="376"/>
    </location>
</feature>
<feature type="compositionally biased region" description="Polar residues" evidence="1">
    <location>
        <begin position="312"/>
        <end position="324"/>
    </location>
</feature>
<name>A0A165PAX8_EXIGL</name>
<proteinExistence type="predicted"/>
<feature type="transmembrane region" description="Helical" evidence="2">
    <location>
        <begin position="123"/>
        <end position="148"/>
    </location>
</feature>
<dbReference type="Proteomes" id="UP000077266">
    <property type="component" value="Unassembled WGS sequence"/>
</dbReference>
<feature type="compositionally biased region" description="Low complexity" evidence="1">
    <location>
        <begin position="39"/>
        <end position="56"/>
    </location>
</feature>
<organism evidence="3 4">
    <name type="scientific">Exidia glandulosa HHB12029</name>
    <dbReference type="NCBI Taxonomy" id="1314781"/>
    <lineage>
        <taxon>Eukaryota</taxon>
        <taxon>Fungi</taxon>
        <taxon>Dikarya</taxon>
        <taxon>Basidiomycota</taxon>
        <taxon>Agaricomycotina</taxon>
        <taxon>Agaricomycetes</taxon>
        <taxon>Auriculariales</taxon>
        <taxon>Exidiaceae</taxon>
        <taxon>Exidia</taxon>
    </lineage>
</organism>
<sequence>MSDKFTSLSMSFETPTIAHRDDDQSVNINNVQNDGGGDTNIINNNNNNGASASGNDSMGGAGGDAGHTVDGSSTSNGPTAVLPDSAAGASQPVTFIVTTVIVQQPATTSDLAAPESLAVSSEIIIALLAAILSAGFVIGAITGIWCFMRRRRRRRRAKILDLPISREGRKPDDDSVIEIDKGPIRPFQVPVTTTPVDDDTGRQSKLDRLREYLAKQEQTLPETPHEVSTPVTVVGSGSAAGDSYAYSDSATAVGQPVPGGSGSVRSSVGNRQSRFLTVPHGHTFPRALPKTPKSTTFPRASVPPGLTDYIRDNNNSTSPRTPASTARDEPKDVWKQITSTVDVQQSPTSPPQLLPQRNNTLTFIPTRPAPSPPRPVPQRTNTLPTRASRPPLPAAAPSPSGCAMWNPPEAVMHVMRQHAVETM</sequence>
<accession>A0A165PAX8</accession>
<keyword evidence="4" id="KW-1185">Reference proteome</keyword>
<keyword evidence="2" id="KW-1133">Transmembrane helix</keyword>
<feature type="region of interest" description="Disordered" evidence="1">
    <location>
        <begin position="16"/>
        <end position="85"/>
    </location>
</feature>
<gene>
    <name evidence="3" type="ORF">EXIGLDRAFT_744947</name>
</gene>
<protein>
    <submittedName>
        <fullName evidence="3">Uncharacterized protein</fullName>
    </submittedName>
</protein>
<reference evidence="3 4" key="1">
    <citation type="journal article" date="2016" name="Mol. Biol. Evol.">
        <title>Comparative Genomics of Early-Diverging Mushroom-Forming Fungi Provides Insights into the Origins of Lignocellulose Decay Capabilities.</title>
        <authorList>
            <person name="Nagy L.G."/>
            <person name="Riley R."/>
            <person name="Tritt A."/>
            <person name="Adam C."/>
            <person name="Daum C."/>
            <person name="Floudas D."/>
            <person name="Sun H."/>
            <person name="Yadav J.S."/>
            <person name="Pangilinan J."/>
            <person name="Larsson K.H."/>
            <person name="Matsuura K."/>
            <person name="Barry K."/>
            <person name="Labutti K."/>
            <person name="Kuo R."/>
            <person name="Ohm R.A."/>
            <person name="Bhattacharya S.S."/>
            <person name="Shirouzu T."/>
            <person name="Yoshinaga Y."/>
            <person name="Martin F.M."/>
            <person name="Grigoriev I.V."/>
            <person name="Hibbett D.S."/>
        </authorList>
    </citation>
    <scope>NUCLEOTIDE SEQUENCE [LARGE SCALE GENOMIC DNA]</scope>
    <source>
        <strain evidence="3 4">HHB12029</strain>
    </source>
</reference>
<evidence type="ECO:0000313" key="4">
    <source>
        <dbReference type="Proteomes" id="UP000077266"/>
    </source>
</evidence>
<evidence type="ECO:0000256" key="1">
    <source>
        <dbReference type="SAM" id="MobiDB-lite"/>
    </source>
</evidence>
<dbReference type="EMBL" id="KV425891">
    <property type="protein sequence ID" value="KZW01913.1"/>
    <property type="molecule type" value="Genomic_DNA"/>
</dbReference>
<evidence type="ECO:0000313" key="3">
    <source>
        <dbReference type="EMBL" id="KZW01913.1"/>
    </source>
</evidence>